<dbReference type="Pfam" id="PF02254">
    <property type="entry name" value="TrkA_N"/>
    <property type="match status" value="1"/>
</dbReference>
<evidence type="ECO:0000259" key="6">
    <source>
        <dbReference type="Pfam" id="PF02254"/>
    </source>
</evidence>
<dbReference type="PANTHER" id="PTHR43833">
    <property type="entry name" value="POTASSIUM CHANNEL PROTEIN 2-RELATED-RELATED"/>
    <property type="match status" value="1"/>
</dbReference>
<evidence type="ECO:0000313" key="7">
    <source>
        <dbReference type="EMBL" id="QCQ22415.1"/>
    </source>
</evidence>
<dbReference type="InterPro" id="IPR003148">
    <property type="entry name" value="RCK_N"/>
</dbReference>
<dbReference type="AlphaFoldDB" id="A0A4P8L5Q5"/>
<dbReference type="OrthoDB" id="9775180at2"/>
<dbReference type="EMBL" id="CP040098">
    <property type="protein sequence ID" value="QCQ22415.1"/>
    <property type="molecule type" value="Genomic_DNA"/>
</dbReference>
<dbReference type="InterPro" id="IPR006036">
    <property type="entry name" value="K_uptake_TrkA"/>
</dbReference>
<keyword evidence="3" id="KW-0630">Potassium</keyword>
<protein>
    <recommendedName>
        <fullName evidence="6">RCK N-terminal domain-containing protein</fullName>
    </recommendedName>
</protein>
<gene>
    <name evidence="7" type="ORF">FDQ92_09740</name>
</gene>
<dbReference type="Gene3D" id="3.40.50.720">
    <property type="entry name" value="NAD(P)-binding Rossmann-like Domain"/>
    <property type="match status" value="1"/>
</dbReference>
<keyword evidence="1" id="KW-0813">Transport</keyword>
<dbReference type="PRINTS" id="PR00335">
    <property type="entry name" value="KUPTAKETRKA"/>
</dbReference>
<organism evidence="7 8">
    <name type="scientific">Desulfoglaeba alkanexedens ALDC</name>
    <dbReference type="NCBI Taxonomy" id="980445"/>
    <lineage>
        <taxon>Bacteria</taxon>
        <taxon>Pseudomonadati</taxon>
        <taxon>Thermodesulfobacteriota</taxon>
        <taxon>Syntrophobacteria</taxon>
        <taxon>Syntrophobacterales</taxon>
        <taxon>Syntrophobacteraceae</taxon>
        <taxon>Desulfoglaeba</taxon>
    </lineage>
</organism>
<keyword evidence="2" id="KW-0633">Potassium transport</keyword>
<dbReference type="RefSeq" id="WP_137424575.1">
    <property type="nucleotide sequence ID" value="NZ_CP040098.1"/>
</dbReference>
<dbReference type="PANTHER" id="PTHR43833:SF5">
    <property type="entry name" value="TRK SYSTEM POTASSIUM UPTAKE PROTEIN TRKA"/>
    <property type="match status" value="1"/>
</dbReference>
<evidence type="ECO:0000256" key="2">
    <source>
        <dbReference type="ARBA" id="ARBA00022538"/>
    </source>
</evidence>
<dbReference type="Proteomes" id="UP000298602">
    <property type="component" value="Chromosome"/>
</dbReference>
<dbReference type="InterPro" id="IPR036291">
    <property type="entry name" value="NAD(P)-bd_dom_sf"/>
</dbReference>
<evidence type="ECO:0000256" key="5">
    <source>
        <dbReference type="SAM" id="MobiDB-lite"/>
    </source>
</evidence>
<evidence type="ECO:0000256" key="1">
    <source>
        <dbReference type="ARBA" id="ARBA00022448"/>
    </source>
</evidence>
<dbReference type="GO" id="GO:0005886">
    <property type="term" value="C:plasma membrane"/>
    <property type="evidence" value="ECO:0007669"/>
    <property type="project" value="InterPro"/>
</dbReference>
<dbReference type="SUPFAM" id="SSF51735">
    <property type="entry name" value="NAD(P)-binding Rossmann-fold domains"/>
    <property type="match status" value="1"/>
</dbReference>
<proteinExistence type="predicted"/>
<feature type="region of interest" description="Disordered" evidence="5">
    <location>
        <begin position="52"/>
        <end position="71"/>
    </location>
</feature>
<evidence type="ECO:0000313" key="8">
    <source>
        <dbReference type="Proteomes" id="UP000298602"/>
    </source>
</evidence>
<feature type="domain" description="RCK N-terminal" evidence="6">
    <location>
        <begin position="3"/>
        <end position="64"/>
    </location>
</feature>
<sequence>MKVIIVGAGEVGFHIVHRLASESKEVVVIDRNPEALKRFSELLDVPWLEGSGAHPKMPEEAEIRGPEFRRK</sequence>
<feature type="compositionally biased region" description="Basic and acidic residues" evidence="5">
    <location>
        <begin position="56"/>
        <end position="71"/>
    </location>
</feature>
<dbReference type="GO" id="GO:0015079">
    <property type="term" value="F:potassium ion transmembrane transporter activity"/>
    <property type="evidence" value="ECO:0007669"/>
    <property type="project" value="InterPro"/>
</dbReference>
<keyword evidence="4" id="KW-0406">Ion transport</keyword>
<accession>A0A4P8L5Q5</accession>
<dbReference type="KEGG" id="dax:FDQ92_09740"/>
<evidence type="ECO:0000256" key="4">
    <source>
        <dbReference type="ARBA" id="ARBA00023065"/>
    </source>
</evidence>
<evidence type="ECO:0000256" key="3">
    <source>
        <dbReference type="ARBA" id="ARBA00022958"/>
    </source>
</evidence>
<name>A0A4P8L5Q5_9BACT</name>
<reference evidence="7 8" key="1">
    <citation type="submission" date="2019-05" db="EMBL/GenBank/DDBJ databases">
        <title>The Complete Genome Sequence of the n-alkane-degrading Desulfoglaeba alkanexedens ALDC reveals multiple alkylsuccinate synthase gene clusters.</title>
        <authorList>
            <person name="Callaghan A.V."/>
            <person name="Davidova I.A."/>
            <person name="Duncan K.E."/>
            <person name="Morris B."/>
            <person name="McInerney M.J."/>
        </authorList>
    </citation>
    <scope>NUCLEOTIDE SEQUENCE [LARGE SCALE GENOMIC DNA]</scope>
    <source>
        <strain evidence="7 8">ALDC</strain>
    </source>
</reference>
<keyword evidence="8" id="KW-1185">Reference proteome</keyword>
<reference evidence="7 8" key="2">
    <citation type="submission" date="2019-05" db="EMBL/GenBank/DDBJ databases">
        <authorList>
            <person name="Suflita J.M."/>
            <person name="Marks C.R."/>
        </authorList>
    </citation>
    <scope>NUCLEOTIDE SEQUENCE [LARGE SCALE GENOMIC DNA]</scope>
    <source>
        <strain evidence="7 8">ALDC</strain>
    </source>
</reference>
<dbReference type="InterPro" id="IPR050721">
    <property type="entry name" value="Trk_Ktr_HKT_K-transport"/>
</dbReference>